<evidence type="ECO:0000313" key="2">
    <source>
        <dbReference type="Proteomes" id="UP000183090"/>
    </source>
</evidence>
<organism evidence="1 2">
    <name type="scientific">Salinicoccus halodurans</name>
    <dbReference type="NCBI Taxonomy" id="407035"/>
    <lineage>
        <taxon>Bacteria</taxon>
        <taxon>Bacillati</taxon>
        <taxon>Bacillota</taxon>
        <taxon>Bacilli</taxon>
        <taxon>Bacillales</taxon>
        <taxon>Staphylococcaceae</taxon>
        <taxon>Salinicoccus</taxon>
    </lineage>
</organism>
<protein>
    <submittedName>
        <fullName evidence="1">Uncharacterized protein</fullName>
    </submittedName>
</protein>
<reference evidence="1 2" key="1">
    <citation type="submission" date="2016-10" db="EMBL/GenBank/DDBJ databases">
        <authorList>
            <person name="Varghese N."/>
            <person name="Submissions S."/>
        </authorList>
    </citation>
    <scope>NUCLEOTIDE SEQUENCE [LARGE SCALE GENOMIC DNA]</scope>
    <source>
        <strain evidence="1 2">CGMCC 1.6501</strain>
    </source>
</reference>
<dbReference type="EMBL" id="FOTB01000004">
    <property type="protein sequence ID" value="SFK82694.1"/>
    <property type="molecule type" value="Genomic_DNA"/>
</dbReference>
<gene>
    <name evidence="1" type="ORF">SAMN05216235_1893</name>
</gene>
<sequence length="30" mass="3556">MSVQMYDGSKEKEIISYNRKGLRKESFIFA</sequence>
<evidence type="ECO:0000313" key="1">
    <source>
        <dbReference type="EMBL" id="SFK82694.1"/>
    </source>
</evidence>
<dbReference type="Proteomes" id="UP000183090">
    <property type="component" value="Unassembled WGS sequence"/>
</dbReference>
<comment type="caution">
    <text evidence="1">The sequence shown here is derived from an EMBL/GenBank/DDBJ whole genome shotgun (WGS) entry which is preliminary data.</text>
</comment>
<accession>A0AA94HG28</accession>
<proteinExistence type="predicted"/>
<dbReference type="AlphaFoldDB" id="A0AA94HG28"/>
<name>A0AA94HG28_9STAP</name>